<dbReference type="Proteomes" id="UP000245639">
    <property type="component" value="Unassembled WGS sequence"/>
</dbReference>
<dbReference type="Gene3D" id="3.40.1090.10">
    <property type="entry name" value="Cytosolic phospholipase A2 catalytic domain"/>
    <property type="match status" value="2"/>
</dbReference>
<keyword evidence="2 4" id="KW-0442">Lipid degradation</keyword>
<protein>
    <submittedName>
        <fullName evidence="6">NTE family protein</fullName>
    </submittedName>
</protein>
<dbReference type="EMBL" id="QEKW01000001">
    <property type="protein sequence ID" value="PVZ14358.1"/>
    <property type="molecule type" value="Genomic_DNA"/>
</dbReference>
<evidence type="ECO:0000313" key="7">
    <source>
        <dbReference type="Proteomes" id="UP000245639"/>
    </source>
</evidence>
<dbReference type="InterPro" id="IPR050301">
    <property type="entry name" value="NTE"/>
</dbReference>
<comment type="caution">
    <text evidence="6">The sequence shown here is derived from an EMBL/GenBank/DDBJ whole genome shotgun (WGS) entry which is preliminary data.</text>
</comment>
<name>A0A2U1FQA3_9PSEU</name>
<organism evidence="6 7">
    <name type="scientific">Actinomycetospora cinnamomea</name>
    <dbReference type="NCBI Taxonomy" id="663609"/>
    <lineage>
        <taxon>Bacteria</taxon>
        <taxon>Bacillati</taxon>
        <taxon>Actinomycetota</taxon>
        <taxon>Actinomycetes</taxon>
        <taxon>Pseudonocardiales</taxon>
        <taxon>Pseudonocardiaceae</taxon>
        <taxon>Actinomycetospora</taxon>
    </lineage>
</organism>
<feature type="short sequence motif" description="GXSXG" evidence="4">
    <location>
        <begin position="40"/>
        <end position="44"/>
    </location>
</feature>
<accession>A0A2U1FQA3</accession>
<evidence type="ECO:0000256" key="3">
    <source>
        <dbReference type="ARBA" id="ARBA00023098"/>
    </source>
</evidence>
<evidence type="ECO:0000256" key="1">
    <source>
        <dbReference type="ARBA" id="ARBA00022801"/>
    </source>
</evidence>
<sequence>MRIALAFQGGGSHTAFTAGVVARWVERGAFDADEIVAVSGTSGGAINALLAWTALREGRPSAIPDRLAAFWDDNAASTPLERLGNAALVGAGFVQSLGLAPPLNPYLVPPPFDGRAEFRRLLRRHVDFDALDVDVDARHPRLVLGAVEVRTGAFRAFDSRRDRITADTVLASAAIPTLFRAVHIDGGTYWDGLFSQNPPVAPLLDDDPDELWVVQINPLRRDDEPRTAVGIADRRNELAGNLSLYQELAAVERIDRLLADGTLGPDSGYRQVAVRVLELARSPAAGFLGAASKSNRDVAFLRDLRRRGAAQAEVFLAALRLERPWDDRETDALRALLGGVLVTGAEAFGITSDDAVALLATFVARDVTRKELVADQVTWRVHVRPAPDAPPVPGVLTVAFTGERPAVLHLAPVDEDTA</sequence>
<keyword evidence="1 4" id="KW-0378">Hydrolase</keyword>
<dbReference type="PANTHER" id="PTHR14226:SF78">
    <property type="entry name" value="SLR0060 PROTEIN"/>
    <property type="match status" value="1"/>
</dbReference>
<dbReference type="RefSeq" id="WP_116706227.1">
    <property type="nucleotide sequence ID" value="NZ_QEKW01000001.1"/>
</dbReference>
<keyword evidence="3 4" id="KW-0443">Lipid metabolism</keyword>
<evidence type="ECO:0000313" key="6">
    <source>
        <dbReference type="EMBL" id="PVZ14358.1"/>
    </source>
</evidence>
<dbReference type="Pfam" id="PF01734">
    <property type="entry name" value="Patatin"/>
    <property type="match status" value="1"/>
</dbReference>
<feature type="domain" description="PNPLA" evidence="5">
    <location>
        <begin position="5"/>
        <end position="204"/>
    </location>
</feature>
<comment type="caution">
    <text evidence="4">Lacks conserved residue(s) required for the propagation of feature annotation.</text>
</comment>
<dbReference type="PROSITE" id="PS51635">
    <property type="entry name" value="PNPLA"/>
    <property type="match status" value="1"/>
</dbReference>
<evidence type="ECO:0000256" key="4">
    <source>
        <dbReference type="PROSITE-ProRule" id="PRU01161"/>
    </source>
</evidence>
<dbReference type="SUPFAM" id="SSF52151">
    <property type="entry name" value="FabD/lysophospholipase-like"/>
    <property type="match status" value="1"/>
</dbReference>
<proteinExistence type="predicted"/>
<reference evidence="6 7" key="1">
    <citation type="submission" date="2018-04" db="EMBL/GenBank/DDBJ databases">
        <title>Genomic Encyclopedia of Type Strains, Phase IV (KMG-IV): sequencing the most valuable type-strain genomes for metagenomic binning, comparative biology and taxonomic classification.</title>
        <authorList>
            <person name="Goeker M."/>
        </authorList>
    </citation>
    <scope>NUCLEOTIDE SEQUENCE [LARGE SCALE GENOMIC DNA]</scope>
    <source>
        <strain evidence="6 7">DSM 45771</strain>
    </source>
</reference>
<dbReference type="OrthoDB" id="2339873at2"/>
<dbReference type="GO" id="GO:0016042">
    <property type="term" value="P:lipid catabolic process"/>
    <property type="evidence" value="ECO:0007669"/>
    <property type="project" value="UniProtKB-UniRule"/>
</dbReference>
<evidence type="ECO:0000256" key="2">
    <source>
        <dbReference type="ARBA" id="ARBA00022963"/>
    </source>
</evidence>
<evidence type="ECO:0000259" key="5">
    <source>
        <dbReference type="PROSITE" id="PS51635"/>
    </source>
</evidence>
<gene>
    <name evidence="6" type="ORF">C8D89_101222</name>
</gene>
<feature type="active site" description="Proton acceptor" evidence="4">
    <location>
        <position position="191"/>
    </location>
</feature>
<dbReference type="AlphaFoldDB" id="A0A2U1FQA3"/>
<dbReference type="InterPro" id="IPR016035">
    <property type="entry name" value="Acyl_Trfase/lysoPLipase"/>
</dbReference>
<dbReference type="GO" id="GO:0016787">
    <property type="term" value="F:hydrolase activity"/>
    <property type="evidence" value="ECO:0007669"/>
    <property type="project" value="UniProtKB-UniRule"/>
</dbReference>
<keyword evidence="7" id="KW-1185">Reference proteome</keyword>
<dbReference type="InterPro" id="IPR002641">
    <property type="entry name" value="PNPLA_dom"/>
</dbReference>
<feature type="active site" description="Nucleophile" evidence="4">
    <location>
        <position position="42"/>
    </location>
</feature>
<dbReference type="PANTHER" id="PTHR14226">
    <property type="entry name" value="NEUROPATHY TARGET ESTERASE/SWISS CHEESE D.MELANOGASTER"/>
    <property type="match status" value="1"/>
</dbReference>